<evidence type="ECO:0000256" key="3">
    <source>
        <dbReference type="SAM" id="Phobius"/>
    </source>
</evidence>
<dbReference type="InterPro" id="IPR001932">
    <property type="entry name" value="PPM-type_phosphatase-like_dom"/>
</dbReference>
<feature type="domain" description="PPM-type phosphatase" evidence="4">
    <location>
        <begin position="295"/>
        <end position="508"/>
    </location>
</feature>
<keyword evidence="3" id="KW-0812">Transmembrane</keyword>
<evidence type="ECO:0000256" key="2">
    <source>
        <dbReference type="SAM" id="MobiDB-lite"/>
    </source>
</evidence>
<keyword evidence="6" id="KW-1185">Reference proteome</keyword>
<dbReference type="SMART" id="SM00331">
    <property type="entry name" value="PP2C_SIG"/>
    <property type="match status" value="1"/>
</dbReference>
<gene>
    <name evidence="5" type="ORF">JE024_34615</name>
</gene>
<evidence type="ECO:0000313" key="5">
    <source>
        <dbReference type="EMBL" id="MBM9623727.1"/>
    </source>
</evidence>
<dbReference type="EMBL" id="JAFEJA010000002">
    <property type="protein sequence ID" value="MBM9623727.1"/>
    <property type="molecule type" value="Genomic_DNA"/>
</dbReference>
<feature type="transmembrane region" description="Helical" evidence="3">
    <location>
        <begin position="12"/>
        <end position="35"/>
    </location>
</feature>
<organism evidence="5 6">
    <name type="scientific">Streptomyces zhihengii</name>
    <dbReference type="NCBI Taxonomy" id="1818004"/>
    <lineage>
        <taxon>Bacteria</taxon>
        <taxon>Bacillati</taxon>
        <taxon>Actinomycetota</taxon>
        <taxon>Actinomycetes</taxon>
        <taxon>Kitasatosporales</taxon>
        <taxon>Streptomycetaceae</taxon>
        <taxon>Streptomyces</taxon>
    </lineage>
</organism>
<dbReference type="Proteomes" id="UP000664109">
    <property type="component" value="Unassembled WGS sequence"/>
</dbReference>
<feature type="transmembrane region" description="Helical" evidence="3">
    <location>
        <begin position="184"/>
        <end position="206"/>
    </location>
</feature>
<keyword evidence="3" id="KW-0472">Membrane</keyword>
<dbReference type="InterPro" id="IPR052016">
    <property type="entry name" value="Bact_Sigma-Reg"/>
</dbReference>
<dbReference type="InterPro" id="IPR036457">
    <property type="entry name" value="PPM-type-like_dom_sf"/>
</dbReference>
<evidence type="ECO:0000259" key="4">
    <source>
        <dbReference type="SMART" id="SM00331"/>
    </source>
</evidence>
<dbReference type="Pfam" id="PF07228">
    <property type="entry name" value="SpoIIE"/>
    <property type="match status" value="1"/>
</dbReference>
<dbReference type="PANTHER" id="PTHR43156">
    <property type="entry name" value="STAGE II SPORULATION PROTEIN E-RELATED"/>
    <property type="match status" value="1"/>
</dbReference>
<evidence type="ECO:0000313" key="6">
    <source>
        <dbReference type="Proteomes" id="UP000664109"/>
    </source>
</evidence>
<evidence type="ECO:0000256" key="1">
    <source>
        <dbReference type="ARBA" id="ARBA00022801"/>
    </source>
</evidence>
<sequence length="548" mass="56770">MLSLRGLTGSRLLLTAVVGVVAVVAGVVAVVGMVLSAHHDEAAGRIETRWGPAVAELGAVRAAAGDFRAAALAGAAGRDLRGDPRQEMGGHLTALRRLADGADTEVRLRTADVGRSVTRWLDGAGRTGTADGRAVFALPAAAAGTDPAEGTYAAVDARTVALAALLERRRAEDVESTAWHMKGVMLYILGLAAALLLAAVVAAVVLQRRYLAPAGALAQDLRRTSSGDTTAGRADPSRRGWLGRLTREADRVRERLARSERASRRDQEALVQVGPAVRGLHEILAARDDPGPGILTAGDVRAAEGLIAGDYLGTVPLTDGTTAVFLGDVCGHGVAAGLLAVRLKSVVMVGLRLGAGLDTCVRAVHHALAGEEERFTTLTVAVLDPRRSTLTWVNAGHEEPFLRRTDGTLERLATTGPIVHPLLPAPPGTWGTRSTRLDPGDLLVLSTDGLTEGRGGSGEEFGEQRVAGVLSGLADPSPLAAVTTLYTAAERFAIDWARDDVSLLAAALGPAKPAAAGPPRVETAATQPLGPSADRAEPPPRPRPDPLA</sequence>
<name>A0ABS2V3H7_9ACTN</name>
<protein>
    <submittedName>
        <fullName evidence="5">Serine/threonine-protein phosphatase</fullName>
    </submittedName>
</protein>
<accession>A0ABS2V3H7</accession>
<proteinExistence type="predicted"/>
<dbReference type="RefSeq" id="WP_205377819.1">
    <property type="nucleotide sequence ID" value="NZ_JAFEJA010000002.1"/>
</dbReference>
<dbReference type="SUPFAM" id="SSF81606">
    <property type="entry name" value="PP2C-like"/>
    <property type="match status" value="1"/>
</dbReference>
<comment type="caution">
    <text evidence="5">The sequence shown here is derived from an EMBL/GenBank/DDBJ whole genome shotgun (WGS) entry which is preliminary data.</text>
</comment>
<reference evidence="5 6" key="1">
    <citation type="journal article" date="2016" name="Arch. Microbiol.">
        <title>Streptomyces zhihengii sp. nov., isolated from rhizospheric soil of Psammosilene tunicoides.</title>
        <authorList>
            <person name="Huang M.J."/>
            <person name="Fei J.J."/>
            <person name="Salam N."/>
            <person name="Kim C.J."/>
            <person name="Hozzein W.N."/>
            <person name="Xiao M."/>
            <person name="Huang H.Q."/>
            <person name="Li W.J."/>
        </authorList>
    </citation>
    <scope>NUCLEOTIDE SEQUENCE [LARGE SCALE GENOMIC DNA]</scope>
    <source>
        <strain evidence="5 6">YIM T102</strain>
    </source>
</reference>
<dbReference type="Gene3D" id="3.60.40.10">
    <property type="entry name" value="PPM-type phosphatase domain"/>
    <property type="match status" value="1"/>
</dbReference>
<keyword evidence="1" id="KW-0378">Hydrolase</keyword>
<dbReference type="PANTHER" id="PTHR43156:SF2">
    <property type="entry name" value="STAGE II SPORULATION PROTEIN E"/>
    <property type="match status" value="1"/>
</dbReference>
<dbReference type="Gene3D" id="6.10.340.10">
    <property type="match status" value="1"/>
</dbReference>
<keyword evidence="3" id="KW-1133">Transmembrane helix</keyword>
<feature type="compositionally biased region" description="Basic and acidic residues" evidence="2">
    <location>
        <begin position="534"/>
        <end position="548"/>
    </location>
</feature>
<feature type="region of interest" description="Disordered" evidence="2">
    <location>
        <begin position="511"/>
        <end position="548"/>
    </location>
</feature>